<dbReference type="OrthoDB" id="9794671at2"/>
<dbReference type="HOGENOM" id="CLU_021203_2_1_0"/>
<dbReference type="eggNOG" id="COG2385">
    <property type="taxonomic scope" value="Bacteria"/>
</dbReference>
<gene>
    <name evidence="2" type="ordered locus">Tlet_1668</name>
</gene>
<dbReference type="InterPro" id="IPR013693">
    <property type="entry name" value="SpoIID/LytB_N"/>
</dbReference>
<dbReference type="Pfam" id="PF08486">
    <property type="entry name" value="SpoIID"/>
    <property type="match status" value="1"/>
</dbReference>
<dbReference type="NCBIfam" id="TIGR02669">
    <property type="entry name" value="SpoIID_LytB"/>
    <property type="match status" value="1"/>
</dbReference>
<evidence type="ECO:0000259" key="1">
    <source>
        <dbReference type="Pfam" id="PF08486"/>
    </source>
</evidence>
<dbReference type="GO" id="GO:0030435">
    <property type="term" value="P:sporulation resulting in formation of a cellular spore"/>
    <property type="evidence" value="ECO:0007669"/>
    <property type="project" value="InterPro"/>
</dbReference>
<dbReference type="InterPro" id="IPR013486">
    <property type="entry name" value="SpoIID/LytB"/>
</dbReference>
<accession>A8F7T8</accession>
<dbReference type="AlphaFoldDB" id="A8F7T8"/>
<dbReference type="RefSeq" id="WP_012003698.1">
    <property type="nucleotide sequence ID" value="NC_009828.1"/>
</dbReference>
<organism evidence="2 3">
    <name type="scientific">Pseudothermotoga lettingae (strain ATCC BAA-301 / DSM 14385 / NBRC 107922 / TMO)</name>
    <name type="common">Thermotoga lettingae</name>
    <dbReference type="NCBI Taxonomy" id="416591"/>
    <lineage>
        <taxon>Bacteria</taxon>
        <taxon>Thermotogati</taxon>
        <taxon>Thermotogota</taxon>
        <taxon>Thermotogae</taxon>
        <taxon>Thermotogales</taxon>
        <taxon>Thermotogaceae</taxon>
        <taxon>Pseudothermotoga</taxon>
    </lineage>
</organism>
<proteinExistence type="predicted"/>
<dbReference type="STRING" id="416591.Tlet_1668"/>
<dbReference type="Proteomes" id="UP000002016">
    <property type="component" value="Chromosome"/>
</dbReference>
<sequence precursor="true">MKVLTSFFLIVSVFLFATTFPARISVLLSNELDNAGTTKGYVFNEVKIECLSETSIEAQSFEKGSVVIIKPGANGLLMNDTQINSDSITIKGMIKVLSAKRSYGTPVYEDTILVKMIDKGIILINELDIENYVKYVVPSEVPGWFEKEAIKAQAVLARSRAIADVLKGPKDNFYGAHCDDSTKSQVFNNKEISEIVEKAVEETQGQIMFVNGYPVETVVYFSTSCGFTSNNEEVWSDEQGNFPGAVIPYLRSKPQFGKLLVENKNEEFWNKFFRAFWGIEKELCDFYDRESPWFRWKVTMTREELENVISKGLIAREKADQLLGVDAIRTLQGIPVDINNANFSIGELKDLKIVRRGEGGIVMTLRIVSENGIYEIDKEYNIRFIIRPTKSLTGFNRDIIIERHDGSTYSNYSILPSGYFVFDIDRENGKIKQVTFYGGGNGHGVGMSQYGANYLAKIGKNYQQILKTFYEGKIENIF</sequence>
<keyword evidence="3" id="KW-1185">Reference proteome</keyword>
<reference evidence="2 3" key="2">
    <citation type="journal article" date="2009" name="Proc. Natl. Acad. Sci. U.S.A.">
        <title>On the chimeric nature, thermophilic origin, and phylogenetic placement of the Thermotogales.</title>
        <authorList>
            <person name="Zhaxybayeva O."/>
            <person name="Swithers K.S."/>
            <person name="Lapierre P."/>
            <person name="Fournier G.P."/>
            <person name="Bickhart D.M."/>
            <person name="DeBoy R.T."/>
            <person name="Nelson K.E."/>
            <person name="Nesbo C.L."/>
            <person name="Doolittle W.F."/>
            <person name="Gogarten J.P."/>
            <person name="Noll K.M."/>
        </authorList>
    </citation>
    <scope>NUCLEOTIDE SEQUENCE [LARGE SCALE GENOMIC DNA]</scope>
    <source>
        <strain evidence="3">ATCC BAA-301 / DSM 14385 / NBRC 107922 / TMO</strain>
    </source>
</reference>
<feature type="domain" description="Sporulation stage II protein D amidase enhancer LytB N-terminal" evidence="1">
    <location>
        <begin position="119"/>
        <end position="208"/>
    </location>
</feature>
<name>A8F7T8_PSELT</name>
<dbReference type="KEGG" id="tle:Tlet_1668"/>
<protein>
    <submittedName>
        <fullName evidence="2">SpoIID/LytB domain</fullName>
    </submittedName>
</protein>
<evidence type="ECO:0000313" key="2">
    <source>
        <dbReference type="EMBL" id="ABV34222.1"/>
    </source>
</evidence>
<reference evidence="2 3" key="1">
    <citation type="submission" date="2007-08" db="EMBL/GenBank/DDBJ databases">
        <title>Complete sequence of Thermotoga lettingae TMO.</title>
        <authorList>
            <consortium name="US DOE Joint Genome Institute"/>
            <person name="Copeland A."/>
            <person name="Lucas S."/>
            <person name="Lapidus A."/>
            <person name="Barry K."/>
            <person name="Glavina del Rio T."/>
            <person name="Dalin E."/>
            <person name="Tice H."/>
            <person name="Pitluck S."/>
            <person name="Foster B."/>
            <person name="Bruce D."/>
            <person name="Schmutz J."/>
            <person name="Larimer F."/>
            <person name="Land M."/>
            <person name="Hauser L."/>
            <person name="Kyrpides N."/>
            <person name="Mikhailova N."/>
            <person name="Nelson K."/>
            <person name="Gogarten J.P."/>
            <person name="Noll K."/>
            <person name="Richardson P."/>
        </authorList>
    </citation>
    <scope>NUCLEOTIDE SEQUENCE [LARGE SCALE GENOMIC DNA]</scope>
    <source>
        <strain evidence="3">ATCC BAA-301 / DSM 14385 / NBRC 107922 / TMO</strain>
    </source>
</reference>
<evidence type="ECO:0000313" key="3">
    <source>
        <dbReference type="Proteomes" id="UP000002016"/>
    </source>
</evidence>
<dbReference type="EMBL" id="CP000812">
    <property type="protein sequence ID" value="ABV34222.1"/>
    <property type="molecule type" value="Genomic_DNA"/>
</dbReference>